<feature type="transmembrane region" description="Helical" evidence="13">
    <location>
        <begin position="118"/>
        <end position="140"/>
    </location>
</feature>
<organism evidence="14 15">
    <name type="scientific">Pinctada imbricata</name>
    <name type="common">Atlantic pearl-oyster</name>
    <name type="synonym">Pinctada martensii</name>
    <dbReference type="NCBI Taxonomy" id="66713"/>
    <lineage>
        <taxon>Eukaryota</taxon>
        <taxon>Metazoa</taxon>
        <taxon>Spiralia</taxon>
        <taxon>Lophotrochozoa</taxon>
        <taxon>Mollusca</taxon>
        <taxon>Bivalvia</taxon>
        <taxon>Autobranchia</taxon>
        <taxon>Pteriomorphia</taxon>
        <taxon>Pterioida</taxon>
        <taxon>Pterioidea</taxon>
        <taxon>Pteriidae</taxon>
        <taxon>Pinctada</taxon>
    </lineage>
</organism>
<keyword evidence="10" id="KW-0325">Glycoprotein</keyword>
<accession>A0AA88XD00</accession>
<dbReference type="FunFam" id="3.90.550.10:FF:000139">
    <property type="entry name" value="Chitin synthase 8"/>
    <property type="match status" value="1"/>
</dbReference>
<comment type="subcellular location">
    <subcellularLocation>
        <location evidence="1">Cell membrane</location>
        <topology evidence="1">Multi-pass membrane protein</topology>
    </subcellularLocation>
</comment>
<feature type="transmembrane region" description="Helical" evidence="13">
    <location>
        <begin position="46"/>
        <end position="66"/>
    </location>
</feature>
<evidence type="ECO:0000313" key="14">
    <source>
        <dbReference type="EMBL" id="KAK3082706.1"/>
    </source>
</evidence>
<dbReference type="PANTHER" id="PTHR22914:SF42">
    <property type="entry name" value="CHITIN SYNTHASE"/>
    <property type="match status" value="1"/>
</dbReference>
<dbReference type="GO" id="GO:0004100">
    <property type="term" value="F:chitin synthase activity"/>
    <property type="evidence" value="ECO:0007669"/>
    <property type="project" value="UniProtKB-EC"/>
</dbReference>
<evidence type="ECO:0000256" key="8">
    <source>
        <dbReference type="ARBA" id="ARBA00023054"/>
    </source>
</evidence>
<keyword evidence="4" id="KW-0328">Glycosyltransferase</keyword>
<comment type="caution">
    <text evidence="14">The sequence shown here is derived from an EMBL/GenBank/DDBJ whole genome shotgun (WGS) entry which is preliminary data.</text>
</comment>
<keyword evidence="7 13" id="KW-1133">Transmembrane helix</keyword>
<keyword evidence="15" id="KW-1185">Reference proteome</keyword>
<dbReference type="SUPFAM" id="SSF53448">
    <property type="entry name" value="Nucleotide-diphospho-sugar transferases"/>
    <property type="match status" value="1"/>
</dbReference>
<dbReference type="InterPro" id="IPR004835">
    <property type="entry name" value="Chitin_synth"/>
</dbReference>
<comment type="catalytic activity">
    <reaction evidence="12">
        <text>[(1-&gt;4)-N-acetyl-beta-D-glucosaminyl](n) + UDP-N-acetyl-alpha-D-glucosamine = [(1-&gt;4)-N-acetyl-beta-D-glucosaminyl](n+1) + UDP + H(+)</text>
        <dbReference type="Rhea" id="RHEA:16637"/>
        <dbReference type="Rhea" id="RHEA-COMP:9593"/>
        <dbReference type="Rhea" id="RHEA-COMP:9595"/>
        <dbReference type="ChEBI" id="CHEBI:15378"/>
        <dbReference type="ChEBI" id="CHEBI:17029"/>
        <dbReference type="ChEBI" id="CHEBI:57705"/>
        <dbReference type="ChEBI" id="CHEBI:58223"/>
        <dbReference type="EC" id="2.4.1.16"/>
    </reaction>
</comment>
<dbReference type="EMBL" id="VSWD01000014">
    <property type="protein sequence ID" value="KAK3082706.1"/>
    <property type="molecule type" value="Genomic_DNA"/>
</dbReference>
<evidence type="ECO:0000256" key="2">
    <source>
        <dbReference type="ARBA" id="ARBA00012543"/>
    </source>
</evidence>
<dbReference type="InterPro" id="IPR029044">
    <property type="entry name" value="Nucleotide-diphossugar_trans"/>
</dbReference>
<dbReference type="Pfam" id="PF03142">
    <property type="entry name" value="Chitin_synth_2"/>
    <property type="match status" value="1"/>
</dbReference>
<keyword evidence="6 13" id="KW-0812">Transmembrane</keyword>
<dbReference type="AlphaFoldDB" id="A0AA88XD00"/>
<dbReference type="CDD" id="cd04190">
    <property type="entry name" value="Chitin_synth_C"/>
    <property type="match status" value="1"/>
</dbReference>
<evidence type="ECO:0000313" key="15">
    <source>
        <dbReference type="Proteomes" id="UP001186944"/>
    </source>
</evidence>
<protein>
    <recommendedName>
        <fullName evidence="2">chitin synthase</fullName>
        <ecNumber evidence="2">2.4.1.16</ecNumber>
    </recommendedName>
</protein>
<evidence type="ECO:0000256" key="10">
    <source>
        <dbReference type="ARBA" id="ARBA00023180"/>
    </source>
</evidence>
<evidence type="ECO:0000256" key="9">
    <source>
        <dbReference type="ARBA" id="ARBA00023136"/>
    </source>
</evidence>
<sequence length="657" mass="75877">MRGFDVFYHACNSCLNEKCLGSFLNEDRENFKQYCNYHTGSFIQNYGLMVILAIAPIILGYAGTVACRLHMQKFSFNLALLLAPIGSYVFLYFTGLCKNENLLEGEIKCSAVESNDLYITNSIIAVLTFSIMLICWHLWWPSCERMAKLERLFSLPIVDGLLVPLSLLFRRRLDHLDEKDHKKEAQNDTENKPRRRKTRPLVYVCATMWHETKQEMTQLLKSLFRLDFFHSQNQMAEKNFNIELEYFEVKIHVIFDDAFITDAKTRNRKPNKWVEQLVNCIEEAAESVAKGKIHWDSQPRKVLTPYGGRLVWTMPGGTKMIFHLKDKDKIRHRKRWSQIMYMYYLLGYRFMGSIGDEGYSECAQKRKIKKNASILNHFNRPTYKKAANTFILTLDGDVDFKPEAVNLLLDRMKKNIKVGAVCGRIHPIGSGPMVWYQKFEYAVGHWLQKAAEHVFGCVLCCPGCFSLFRASALMDDNVMKRYTTPPEEAKHYIQFEQGEDRWLCTLMLQQGYKIDYCAGADALTYAPETFNDFFVQRRRWAPSTMANIIDLISSWSTTVKENDNISSLFMFYQLVLLMSSLLGPGMVTLMIAGSYSAVFSFNAWYGLLLAVLPVATYVFVCIRTKNDIQIKVAGSFVINVRDCHGYCYSWNADQSII</sequence>
<evidence type="ECO:0000256" key="5">
    <source>
        <dbReference type="ARBA" id="ARBA00022679"/>
    </source>
</evidence>
<evidence type="ECO:0000256" key="7">
    <source>
        <dbReference type="ARBA" id="ARBA00022989"/>
    </source>
</evidence>
<dbReference type="PANTHER" id="PTHR22914">
    <property type="entry name" value="CHITIN SYNTHASE"/>
    <property type="match status" value="1"/>
</dbReference>
<evidence type="ECO:0000256" key="3">
    <source>
        <dbReference type="ARBA" id="ARBA00022475"/>
    </source>
</evidence>
<keyword evidence="5" id="KW-0808">Transferase</keyword>
<dbReference type="GO" id="GO:0005886">
    <property type="term" value="C:plasma membrane"/>
    <property type="evidence" value="ECO:0007669"/>
    <property type="project" value="UniProtKB-SubCell"/>
</dbReference>
<evidence type="ECO:0000256" key="1">
    <source>
        <dbReference type="ARBA" id="ARBA00004651"/>
    </source>
</evidence>
<feature type="transmembrane region" description="Helical" evidence="13">
    <location>
        <begin position="78"/>
        <end position="97"/>
    </location>
</feature>
<dbReference type="Proteomes" id="UP001186944">
    <property type="component" value="Unassembled WGS sequence"/>
</dbReference>
<name>A0AA88XD00_PINIB</name>
<comment type="similarity">
    <text evidence="11">Belongs to the chitin synthase family. Class IV subfamily.</text>
</comment>
<keyword evidence="8" id="KW-0175">Coiled coil</keyword>
<reference evidence="14" key="1">
    <citation type="submission" date="2019-08" db="EMBL/GenBank/DDBJ databases">
        <title>The improved chromosome-level genome for the pearl oyster Pinctada fucata martensii using PacBio sequencing and Hi-C.</title>
        <authorList>
            <person name="Zheng Z."/>
        </authorList>
    </citation>
    <scope>NUCLEOTIDE SEQUENCE</scope>
    <source>
        <strain evidence="14">ZZ-2019</strain>
        <tissue evidence="14">Adductor muscle</tissue>
    </source>
</reference>
<proteinExistence type="inferred from homology"/>
<evidence type="ECO:0000256" key="13">
    <source>
        <dbReference type="SAM" id="Phobius"/>
    </source>
</evidence>
<evidence type="ECO:0000256" key="6">
    <source>
        <dbReference type="ARBA" id="ARBA00022692"/>
    </source>
</evidence>
<evidence type="ECO:0000256" key="11">
    <source>
        <dbReference type="ARBA" id="ARBA00046329"/>
    </source>
</evidence>
<dbReference type="GO" id="GO:0006031">
    <property type="term" value="P:chitin biosynthetic process"/>
    <property type="evidence" value="ECO:0007669"/>
    <property type="project" value="TreeGrafter"/>
</dbReference>
<keyword evidence="3" id="KW-1003">Cell membrane</keyword>
<dbReference type="Gene3D" id="3.90.550.10">
    <property type="entry name" value="Spore Coat Polysaccharide Biosynthesis Protein SpsA, Chain A"/>
    <property type="match status" value="1"/>
</dbReference>
<dbReference type="EC" id="2.4.1.16" evidence="2"/>
<evidence type="ECO:0000256" key="4">
    <source>
        <dbReference type="ARBA" id="ARBA00022676"/>
    </source>
</evidence>
<evidence type="ECO:0000256" key="12">
    <source>
        <dbReference type="ARBA" id="ARBA00048014"/>
    </source>
</evidence>
<feature type="transmembrane region" description="Helical" evidence="13">
    <location>
        <begin position="574"/>
        <end position="597"/>
    </location>
</feature>
<keyword evidence="9 13" id="KW-0472">Membrane</keyword>
<feature type="transmembrane region" description="Helical" evidence="13">
    <location>
        <begin position="603"/>
        <end position="622"/>
    </location>
</feature>
<gene>
    <name evidence="14" type="ORF">FSP39_003232</name>
</gene>